<evidence type="ECO:0000313" key="3">
    <source>
        <dbReference type="Proteomes" id="UP000011080"/>
    </source>
</evidence>
<proteinExistence type="predicted"/>
<reference evidence="2 3" key="1">
    <citation type="journal article" date="2012" name="Nat. Genet.">
        <title>The yak genome and adaptation to life at high altitude.</title>
        <authorList>
            <person name="Qiu Q."/>
            <person name="Zhang G."/>
            <person name="Ma T."/>
            <person name="Qian W."/>
            <person name="Wang J."/>
            <person name="Ye Z."/>
            <person name="Cao C."/>
            <person name="Hu Q."/>
            <person name="Kim J."/>
            <person name="Larkin D.M."/>
            <person name="Auvil L."/>
            <person name="Capitanu B."/>
            <person name="Ma J."/>
            <person name="Lewin H.A."/>
            <person name="Qian X."/>
            <person name="Lang Y."/>
            <person name="Zhou R."/>
            <person name="Wang L."/>
            <person name="Wang K."/>
            <person name="Xia J."/>
            <person name="Liao S."/>
            <person name="Pan S."/>
            <person name="Lu X."/>
            <person name="Hou H."/>
            <person name="Wang Y."/>
            <person name="Zang X."/>
            <person name="Yin Y."/>
            <person name="Ma H."/>
            <person name="Zhang J."/>
            <person name="Wang Z."/>
            <person name="Zhang Y."/>
            <person name="Zhang D."/>
            <person name="Yonezawa T."/>
            <person name="Hasegawa M."/>
            <person name="Zhong Y."/>
            <person name="Liu W."/>
            <person name="Zhang Y."/>
            <person name="Huang Z."/>
            <person name="Zhang S."/>
            <person name="Long R."/>
            <person name="Yang H."/>
            <person name="Wang J."/>
            <person name="Lenstra J.A."/>
            <person name="Cooper D.N."/>
            <person name="Wu Y."/>
            <person name="Wang J."/>
            <person name="Shi P."/>
            <person name="Wang J."/>
            <person name="Liu J."/>
        </authorList>
    </citation>
    <scope>NUCLEOTIDE SEQUENCE [LARGE SCALE GENOMIC DNA]</scope>
    <source>
        <strain evidence="3">yakQH1</strain>
    </source>
</reference>
<dbReference type="EMBL" id="JH882878">
    <property type="protein sequence ID" value="ELR47989.1"/>
    <property type="molecule type" value="Genomic_DNA"/>
</dbReference>
<evidence type="ECO:0000256" key="1">
    <source>
        <dbReference type="SAM" id="MobiDB-lite"/>
    </source>
</evidence>
<feature type="region of interest" description="Disordered" evidence="1">
    <location>
        <begin position="1"/>
        <end position="23"/>
    </location>
</feature>
<evidence type="ECO:0000313" key="2">
    <source>
        <dbReference type="EMBL" id="ELR47989.1"/>
    </source>
</evidence>
<dbReference type="PANTHER" id="PTHR35156">
    <property type="entry name" value="TESTIS-EXPRESSED PROTEIN 52"/>
    <property type="match status" value="1"/>
</dbReference>
<dbReference type="AlphaFoldDB" id="L8HXF4"/>
<sequence length="309" mass="35415">AAGEPRKMASHLQRPPGGLDNPSRVRETFLKMVHAHETLPTPGTWAQREFLLPREPKELPGFTQQAYYQLALKPPPYTEMKAKVRQRLTCPWKDTAQHTWGFHTWLDIGRLPATFPSRPDKPYDSNVWRWLTDSRAHHRPPAEPPVPPPSWLGRNSFLTFISCTPIFLDVNRRKQVIFRTMKELQEVEKLKLRSEVRAPPLDTHGNILPPKASKKYRHFSAGGRYEPGGLQLMPNPLPNDLARSWPCPNPLPHYREQAARLALLPSAPLSQDLVRNYQTLLESRVALPLHCPSRARSGRTSVRRRPGHL</sequence>
<dbReference type="Pfam" id="PF15046">
    <property type="entry name" value="DUF4532"/>
    <property type="match status" value="1"/>
</dbReference>
<name>L8HXF4_9CETA</name>
<dbReference type="PANTHER" id="PTHR35156:SF1">
    <property type="entry name" value="TESTIS-EXPRESSED PROTEIN 52"/>
    <property type="match status" value="1"/>
</dbReference>
<accession>L8HXF4</accession>
<organism evidence="2 3">
    <name type="scientific">Bos mutus</name>
    <name type="common">wild yak</name>
    <dbReference type="NCBI Taxonomy" id="72004"/>
    <lineage>
        <taxon>Eukaryota</taxon>
        <taxon>Metazoa</taxon>
        <taxon>Chordata</taxon>
        <taxon>Craniata</taxon>
        <taxon>Vertebrata</taxon>
        <taxon>Euteleostomi</taxon>
        <taxon>Mammalia</taxon>
        <taxon>Eutheria</taxon>
        <taxon>Laurasiatheria</taxon>
        <taxon>Artiodactyla</taxon>
        <taxon>Ruminantia</taxon>
        <taxon>Pecora</taxon>
        <taxon>Bovidae</taxon>
        <taxon>Bovinae</taxon>
        <taxon>Bos</taxon>
    </lineage>
</organism>
<feature type="non-terminal residue" evidence="2">
    <location>
        <position position="309"/>
    </location>
</feature>
<protein>
    <submittedName>
        <fullName evidence="2">Uncharacterized protein</fullName>
    </submittedName>
</protein>
<gene>
    <name evidence="2" type="ORF">M91_20238</name>
</gene>
<dbReference type="Proteomes" id="UP000011080">
    <property type="component" value="Unassembled WGS sequence"/>
</dbReference>
<dbReference type="InterPro" id="IPR029206">
    <property type="entry name" value="DUF4532"/>
</dbReference>